<name>A0A0D2HWF4_9BACT</name>
<comment type="caution">
    <text evidence="2">The sequence shown here is derived from an EMBL/GenBank/DDBJ whole genome shotgun (WGS) entry which is preliminary data.</text>
</comment>
<dbReference type="RefSeq" id="WP_044347653.1">
    <property type="nucleotide sequence ID" value="NZ_AZAC01000009.1"/>
</dbReference>
<keyword evidence="3" id="KW-1185">Reference proteome</keyword>
<dbReference type="EMBL" id="AZAC01000009">
    <property type="protein sequence ID" value="KIX14703.1"/>
    <property type="molecule type" value="Genomic_DNA"/>
</dbReference>
<dbReference type="Proteomes" id="UP000032233">
    <property type="component" value="Unassembled WGS sequence"/>
</dbReference>
<dbReference type="OrthoDB" id="9790856at2"/>
<dbReference type="STRING" id="1429043.X474_07350"/>
<dbReference type="SUPFAM" id="SSF54001">
    <property type="entry name" value="Cysteine proteinases"/>
    <property type="match status" value="1"/>
</dbReference>
<reference evidence="2 3" key="1">
    <citation type="submission" date="2013-11" db="EMBL/GenBank/DDBJ databases">
        <title>Metagenomic analysis of a methanogenic consortium involved in long chain n-alkane degradation.</title>
        <authorList>
            <person name="Davidova I.A."/>
            <person name="Callaghan A.V."/>
            <person name="Wawrik B."/>
            <person name="Pruitt S."/>
            <person name="Marks C."/>
            <person name="Duncan K.E."/>
            <person name="Suflita J.M."/>
        </authorList>
    </citation>
    <scope>NUCLEOTIDE SEQUENCE [LARGE SCALE GENOMIC DNA]</scope>
    <source>
        <strain evidence="2 3">SPR</strain>
    </source>
</reference>
<dbReference type="AlphaFoldDB" id="A0A0D2HWF4"/>
<protein>
    <recommendedName>
        <fullName evidence="1">Transglutaminase-like domain-containing protein</fullName>
    </recommendedName>
</protein>
<evidence type="ECO:0000313" key="2">
    <source>
        <dbReference type="EMBL" id="KIX14703.1"/>
    </source>
</evidence>
<proteinExistence type="predicted"/>
<sequence length="413" mass="46735">MGHSRKSWFNSVLPGFFLFWAMALFWASTAWSLGLPPNVDAFAARQTGVDFTEVARNYPRFKTLVLVSFSKRLDLTDVYKLKSLDAFPQSGGNLGLLGKHWAVMFTRAGSLKRLMKSPLTEKVVPLTRFTLRGIYEVAFKLVDEEYEGPLEFRTSMPRSDFGKELKALHVLVSPKREYRVRPGTAGNKWLYYNLDQAEKGSEVKFGFDFTYEVDLAEFLAHALAMVPVSEEILLPIEGRASEFLLPSPKITSDSEQVVDLAHEIMGNSRAPREMYRRVLAYIKRNLPYDRGKRSLFFGGKMVYWDMAEMYNIPAVTLTQGRAACPSTSVLETALLRAAGIPARTAGRWGHFYTELFMPGRGWLSTSITPTGIPLVVDYDNHHQPFAGWTPAVRVQTTRWSGQVKVLIDSDYDQ</sequence>
<evidence type="ECO:0000313" key="3">
    <source>
        <dbReference type="Proteomes" id="UP000032233"/>
    </source>
</evidence>
<dbReference type="Pfam" id="PF01841">
    <property type="entry name" value="Transglut_core"/>
    <property type="match status" value="1"/>
</dbReference>
<dbReference type="InParanoid" id="A0A0D2HWF4"/>
<organism evidence="2 3">
    <name type="scientific">Dethiosulfatarculus sandiegensis</name>
    <dbReference type="NCBI Taxonomy" id="1429043"/>
    <lineage>
        <taxon>Bacteria</taxon>
        <taxon>Pseudomonadati</taxon>
        <taxon>Thermodesulfobacteriota</taxon>
        <taxon>Desulfarculia</taxon>
        <taxon>Desulfarculales</taxon>
        <taxon>Desulfarculaceae</taxon>
        <taxon>Dethiosulfatarculus</taxon>
    </lineage>
</organism>
<dbReference type="InterPro" id="IPR002931">
    <property type="entry name" value="Transglutaminase-like"/>
</dbReference>
<dbReference type="PANTHER" id="PTHR33490">
    <property type="entry name" value="BLR5614 PROTEIN-RELATED"/>
    <property type="match status" value="1"/>
</dbReference>
<feature type="domain" description="Transglutaminase-like" evidence="1">
    <location>
        <begin position="259"/>
        <end position="364"/>
    </location>
</feature>
<evidence type="ECO:0000259" key="1">
    <source>
        <dbReference type="Pfam" id="PF01841"/>
    </source>
</evidence>
<accession>A0A0D2HWF4</accession>
<dbReference type="Gene3D" id="3.10.620.30">
    <property type="match status" value="1"/>
</dbReference>
<gene>
    <name evidence="2" type="ORF">X474_07350</name>
</gene>
<dbReference type="InterPro" id="IPR038765">
    <property type="entry name" value="Papain-like_cys_pep_sf"/>
</dbReference>